<dbReference type="REBASE" id="2775">
    <property type="entry name" value="I-CpaII"/>
</dbReference>
<dbReference type="Gene3D" id="3.10.28.10">
    <property type="entry name" value="Homing endonucleases"/>
    <property type="match status" value="2"/>
</dbReference>
<keyword evidence="2" id="KW-0255">Endonuclease</keyword>
<name>Q39559_9CHLO</name>
<evidence type="ECO:0000259" key="1">
    <source>
        <dbReference type="Pfam" id="PF03161"/>
    </source>
</evidence>
<evidence type="ECO:0000313" key="3">
    <source>
        <dbReference type="EMBL" id="ALO21061.1"/>
    </source>
</evidence>
<reference evidence="3" key="2">
    <citation type="journal article" date="2015" name="BMC Evol. Biol.">
        <title>Chloroplast phylogenomic analysis of chlorophyte green algae identifies a novel lineage sister to the Sphaeropleales (Chlorophyceae).</title>
        <authorList>
            <person name="Lemieux C."/>
            <person name="Vincent A.T."/>
            <person name="Labarre A."/>
            <person name="Otis C."/>
            <person name="Turmel M."/>
        </authorList>
    </citation>
    <scope>NUCLEOTIDE SEQUENCE</scope>
</reference>
<organism evidence="2">
    <name type="scientific">Lobochlamys segnis</name>
    <dbReference type="NCBI Taxonomy" id="52035"/>
    <lineage>
        <taxon>Eukaryota</taxon>
        <taxon>Viridiplantae</taxon>
        <taxon>Chlorophyta</taxon>
        <taxon>core chlorophytes</taxon>
        <taxon>Chlorophyceae</taxon>
        <taxon>CS clade</taxon>
        <taxon>Chlamydomonadales</taxon>
        <taxon>Chlamydomonadaceae</taxon>
        <taxon>Lobochlamys</taxon>
    </lineage>
</organism>
<dbReference type="InterPro" id="IPR004860">
    <property type="entry name" value="LAGLIDADG_dom"/>
</dbReference>
<sequence length="234" mass="26593">MTDSKSRNNNNFLSNNLLPLTDDEKALIAGTLLGDAHIQKRGDSYRLKIAHGLDHEELVVWKYNRLIRLCQTTQPPRVETYSTKLKSGVLPQGVVFYTSSGKYLKETYDLFYKQTADGRRVKTITQELIDSLPKHPLVLAAFFMDDGSVRSDCYSGKIATPGFAGKEESQLLCNYLHSWDVQANVVAHKKANNQYYIGLPAKTFGRFINIIEPYVREVPALCYKLNESRKPRND</sequence>
<dbReference type="AlphaFoldDB" id="Q39559"/>
<keyword evidence="2" id="KW-0540">Nuclease</keyword>
<feature type="domain" description="Homing endonuclease LAGLIDADG" evidence="1">
    <location>
        <begin position="27"/>
        <end position="203"/>
    </location>
</feature>
<dbReference type="InterPro" id="IPR027434">
    <property type="entry name" value="Homing_endonucl"/>
</dbReference>
<dbReference type="Pfam" id="PF03161">
    <property type="entry name" value="LAGLIDADG_2"/>
    <property type="match status" value="1"/>
</dbReference>
<keyword evidence="2" id="KW-0378">Hydrolase</keyword>
<keyword evidence="3" id="KW-0934">Plastid</keyword>
<reference evidence="2" key="1">
    <citation type="journal article" date="1995" name="Nucleic Acids Res.">
        <title>The site-specific DNA endonuclease encoded by a group I intron in the Chlamydomonas pallidostigmatica chloroplast small subunit rRNA gene introduces a single-strand break at low concentrations of Mg2+.</title>
        <authorList>
            <person name="Turmel M."/>
            <person name="Mercier J.P."/>
            <person name="Cote V."/>
            <person name="Otis C."/>
            <person name="Lemieux C."/>
        </authorList>
    </citation>
    <scope>NUCLEOTIDE SEQUENCE</scope>
</reference>
<accession>Q39559</accession>
<evidence type="ECO:0000313" key="2">
    <source>
        <dbReference type="EMBL" id="AAA67801.1"/>
    </source>
</evidence>
<proteinExistence type="predicted"/>
<dbReference type="EMBL" id="KT624830">
    <property type="protein sequence ID" value="ALO21061.1"/>
    <property type="molecule type" value="Genomic_DNA"/>
</dbReference>
<keyword evidence="3" id="KW-0150">Chloroplast</keyword>
<dbReference type="EMBL" id="L39865">
    <property type="protein sequence ID" value="AAA67801.1"/>
    <property type="molecule type" value="Genomic_DNA"/>
</dbReference>
<dbReference type="GO" id="GO:0004519">
    <property type="term" value="F:endonuclease activity"/>
    <property type="evidence" value="ECO:0007669"/>
    <property type="project" value="UniProtKB-KW"/>
</dbReference>
<gene>
    <name evidence="3" type="primary">orf234</name>
</gene>
<dbReference type="PIR" id="S56763">
    <property type="entry name" value="S56763"/>
</dbReference>
<dbReference type="SUPFAM" id="SSF55608">
    <property type="entry name" value="Homing endonucleases"/>
    <property type="match status" value="1"/>
</dbReference>
<protein>
    <submittedName>
        <fullName evidence="3">Putative LAGLIDADG homing endonuclease</fullName>
    </submittedName>
    <submittedName>
        <fullName evidence="2">Site-specific DNA endonuclease I-CpaII</fullName>
    </submittedName>
</protein>
<geneLocation type="chloroplast" evidence="3"/>